<dbReference type="PROSITE" id="PS51257">
    <property type="entry name" value="PROKAR_LIPOPROTEIN"/>
    <property type="match status" value="1"/>
</dbReference>
<evidence type="ECO:0000256" key="1">
    <source>
        <dbReference type="SAM" id="SignalP"/>
    </source>
</evidence>
<organism evidence="2 3">
    <name type="scientific">Clostridium lentum</name>
    <dbReference type="NCBI Taxonomy" id="2763037"/>
    <lineage>
        <taxon>Bacteria</taxon>
        <taxon>Bacillati</taxon>
        <taxon>Bacillota</taxon>
        <taxon>Clostridia</taxon>
        <taxon>Eubacteriales</taxon>
        <taxon>Clostridiaceae</taxon>
        <taxon>Clostridium</taxon>
    </lineage>
</organism>
<feature type="signal peptide" evidence="1">
    <location>
        <begin position="1"/>
        <end position="26"/>
    </location>
</feature>
<sequence length="218" mass="24233">MKKLLITFLIGVACTTAFLPSLHSTASCMSITNHSAPASKDYYKDRAAVHITDLKDEFSILTSSGINDVDFLNSEIAVLRTTIYISALIQSYITDEQLIDLAEEIVQQNSGIIRESRILIDKLSISEKSNSTNNENYVKSSKEITDALFTNLSKINPDESDSLTYINQVQYLIEASKSLANLINKSTENNIIKEMAEDIINNADNNLETITEIKPAFN</sequence>
<dbReference type="RefSeq" id="WP_022213165.1">
    <property type="nucleotide sequence ID" value="NZ_JACOOQ010000002.1"/>
</dbReference>
<evidence type="ECO:0008006" key="4">
    <source>
        <dbReference type="Google" id="ProtNLM"/>
    </source>
</evidence>
<evidence type="ECO:0000313" key="3">
    <source>
        <dbReference type="Proteomes" id="UP000662088"/>
    </source>
</evidence>
<reference evidence="2" key="1">
    <citation type="submission" date="2020-08" db="EMBL/GenBank/DDBJ databases">
        <title>Genome public.</title>
        <authorList>
            <person name="Liu C."/>
            <person name="Sun Q."/>
        </authorList>
    </citation>
    <scope>NUCLEOTIDE SEQUENCE</scope>
    <source>
        <strain evidence="2">NSJ-42</strain>
    </source>
</reference>
<comment type="caution">
    <text evidence="2">The sequence shown here is derived from an EMBL/GenBank/DDBJ whole genome shotgun (WGS) entry which is preliminary data.</text>
</comment>
<dbReference type="AlphaFoldDB" id="A0A8I0DMA8"/>
<dbReference type="Proteomes" id="UP000662088">
    <property type="component" value="Unassembled WGS sequence"/>
</dbReference>
<feature type="chain" id="PRO_5038337431" description="DUF305 domain-containing protein" evidence="1">
    <location>
        <begin position="27"/>
        <end position="218"/>
    </location>
</feature>
<accession>A0A8I0DMA8</accession>
<evidence type="ECO:0000313" key="2">
    <source>
        <dbReference type="EMBL" id="MBC5639144.1"/>
    </source>
</evidence>
<gene>
    <name evidence="2" type="ORF">H8R92_01600</name>
</gene>
<protein>
    <recommendedName>
        <fullName evidence="4">DUF305 domain-containing protein</fullName>
    </recommendedName>
</protein>
<proteinExistence type="predicted"/>
<keyword evidence="1" id="KW-0732">Signal</keyword>
<keyword evidence="3" id="KW-1185">Reference proteome</keyword>
<dbReference type="EMBL" id="JACOOQ010000002">
    <property type="protein sequence ID" value="MBC5639144.1"/>
    <property type="molecule type" value="Genomic_DNA"/>
</dbReference>
<name>A0A8I0DMA8_9CLOT</name>